<dbReference type="PANTHER" id="PTHR43394:SF1">
    <property type="entry name" value="ATP-BINDING CASSETTE SUB-FAMILY B MEMBER 10, MITOCHONDRIAL"/>
    <property type="match status" value="1"/>
</dbReference>
<comment type="caution">
    <text evidence="11">The sequence shown here is derived from an EMBL/GenBank/DDBJ whole genome shotgun (WGS) entry which is preliminary data.</text>
</comment>
<dbReference type="Pfam" id="PF00005">
    <property type="entry name" value="ABC_tran"/>
    <property type="match status" value="1"/>
</dbReference>
<dbReference type="PROSITE" id="PS00211">
    <property type="entry name" value="ABC_TRANSPORTER_1"/>
    <property type="match status" value="1"/>
</dbReference>
<evidence type="ECO:0000259" key="9">
    <source>
        <dbReference type="PROSITE" id="PS50893"/>
    </source>
</evidence>
<keyword evidence="6 8" id="KW-0472">Membrane</keyword>
<keyword evidence="4 11" id="KW-0067">ATP-binding</keyword>
<feature type="compositionally biased region" description="Gly residues" evidence="7">
    <location>
        <begin position="20"/>
        <end position="31"/>
    </location>
</feature>
<dbReference type="EMBL" id="JBHILM010000021">
    <property type="protein sequence ID" value="MFB5682876.1"/>
    <property type="molecule type" value="Genomic_DNA"/>
</dbReference>
<evidence type="ECO:0000256" key="8">
    <source>
        <dbReference type="SAM" id="Phobius"/>
    </source>
</evidence>
<feature type="transmembrane region" description="Helical" evidence="8">
    <location>
        <begin position="202"/>
        <end position="220"/>
    </location>
</feature>
<dbReference type="CDD" id="cd03254">
    <property type="entry name" value="ABCC_Glucan_exporter_like"/>
    <property type="match status" value="1"/>
</dbReference>
<dbReference type="SUPFAM" id="SSF90123">
    <property type="entry name" value="ABC transporter transmembrane region"/>
    <property type="match status" value="1"/>
</dbReference>
<dbReference type="InterPro" id="IPR036640">
    <property type="entry name" value="ABC1_TM_sf"/>
</dbReference>
<dbReference type="Proteomes" id="UP001580407">
    <property type="component" value="Unassembled WGS sequence"/>
</dbReference>
<keyword evidence="5 8" id="KW-1133">Transmembrane helix</keyword>
<gene>
    <name evidence="11" type="ORF">ACE3NQ_18320</name>
</gene>
<feature type="transmembrane region" description="Helical" evidence="8">
    <location>
        <begin position="306"/>
        <end position="325"/>
    </location>
</feature>
<feature type="domain" description="ABC transmembrane type-1" evidence="10">
    <location>
        <begin position="58"/>
        <end position="344"/>
    </location>
</feature>
<dbReference type="Gene3D" id="3.40.50.300">
    <property type="entry name" value="P-loop containing nucleotide triphosphate hydrolases"/>
    <property type="match status" value="1"/>
</dbReference>
<evidence type="ECO:0000259" key="10">
    <source>
        <dbReference type="PROSITE" id="PS50929"/>
    </source>
</evidence>
<dbReference type="GO" id="GO:0005524">
    <property type="term" value="F:ATP binding"/>
    <property type="evidence" value="ECO:0007669"/>
    <property type="project" value="UniProtKB-KW"/>
</dbReference>
<evidence type="ECO:0000256" key="3">
    <source>
        <dbReference type="ARBA" id="ARBA00022741"/>
    </source>
</evidence>
<dbReference type="RefSeq" id="WP_375526622.1">
    <property type="nucleotide sequence ID" value="NZ_JBHILM010000021.1"/>
</dbReference>
<dbReference type="InterPro" id="IPR027417">
    <property type="entry name" value="P-loop_NTPase"/>
</dbReference>
<keyword evidence="2 8" id="KW-0812">Transmembrane</keyword>
<sequence>MGKNEYTVGSHNTNAKLRGPGSGGPMGGGMRPGEKSKNFGKTVSQLLSYNKAYLPLIILAMILALLGSAFNVIGPDKLSDITNMIQQGIMTGIDLDAVQKIVLILALLYGLGIIFNYFQGFIMATVTQRITKKMRTELSQKINHMPLKYFDSTSYGNVLSRVTNDVDTIGQTLNSSMSALVGSVATFVGALLMMIFTNWIMALTAIAATVIGFVLMMVIMKHSQKYFIAQQGELGQINGHIEETYAGHNVVKVYNGEKEAKEVFHNINGRLYSNAWKSQFMSGLMMPVMMFIGNLGYVAVCVVGALLVSSNVITIGTIVAFMVYIRLFTQPLSQLAQAATNLQSAAAAGERVFEFLGEKELADESAKTTKLETAKGDVEFKNVRFGYNEDRMIIKDFSMKAKAGQKIAIVGPTGAGKTTLVNLLMRFYELNSGEIYIDGTPISQLTRKNVHDLFCMVLQDTWLFEGTIRENIVFSKDHVTDEEVVAASKAVGLHSFIKTLPQGYDTVLDDKANLSAGQKQLITIARAMIENAPMLILDEATSSVDTRTELLIQQAMDQLTVGKTSFVIAHRLSTIKNADLILVMKDGDIIETGNHEELLAKGGFYAELYNSQFENAS</sequence>
<feature type="region of interest" description="Disordered" evidence="7">
    <location>
        <begin position="1"/>
        <end position="34"/>
    </location>
</feature>
<dbReference type="SUPFAM" id="SSF52540">
    <property type="entry name" value="P-loop containing nucleoside triphosphate hydrolases"/>
    <property type="match status" value="1"/>
</dbReference>
<evidence type="ECO:0000256" key="5">
    <source>
        <dbReference type="ARBA" id="ARBA00022989"/>
    </source>
</evidence>
<dbReference type="Pfam" id="PF00664">
    <property type="entry name" value="ABC_membrane"/>
    <property type="match status" value="1"/>
</dbReference>
<dbReference type="CDD" id="cd18547">
    <property type="entry name" value="ABC_6TM_Tm288_like"/>
    <property type="match status" value="1"/>
</dbReference>
<dbReference type="InterPro" id="IPR003439">
    <property type="entry name" value="ABC_transporter-like_ATP-bd"/>
</dbReference>
<dbReference type="Gene3D" id="1.20.1560.10">
    <property type="entry name" value="ABC transporter type 1, transmembrane domain"/>
    <property type="match status" value="1"/>
</dbReference>
<reference evidence="11 12" key="1">
    <citation type="submission" date="2024-09" db="EMBL/GenBank/DDBJ databases">
        <authorList>
            <person name="Ruan L."/>
        </authorList>
    </citation>
    <scope>NUCLEOTIDE SEQUENCE [LARGE SCALE GENOMIC DNA]</scope>
    <source>
        <strain evidence="11 12">D33</strain>
    </source>
</reference>
<evidence type="ECO:0000256" key="6">
    <source>
        <dbReference type="ARBA" id="ARBA00023136"/>
    </source>
</evidence>
<evidence type="ECO:0000313" key="11">
    <source>
        <dbReference type="EMBL" id="MFB5682876.1"/>
    </source>
</evidence>
<comment type="subcellular location">
    <subcellularLocation>
        <location evidence="1">Cell membrane</location>
        <topology evidence="1">Multi-pass membrane protein</topology>
    </subcellularLocation>
</comment>
<evidence type="ECO:0000256" key="4">
    <source>
        <dbReference type="ARBA" id="ARBA00022840"/>
    </source>
</evidence>
<dbReference type="InterPro" id="IPR017871">
    <property type="entry name" value="ABC_transporter-like_CS"/>
</dbReference>
<evidence type="ECO:0000313" key="12">
    <source>
        <dbReference type="Proteomes" id="UP001580407"/>
    </source>
</evidence>
<dbReference type="InterPro" id="IPR003593">
    <property type="entry name" value="AAA+_ATPase"/>
</dbReference>
<dbReference type="PANTHER" id="PTHR43394">
    <property type="entry name" value="ATP-DEPENDENT PERMEASE MDL1, MITOCHONDRIAL"/>
    <property type="match status" value="1"/>
</dbReference>
<dbReference type="InterPro" id="IPR011527">
    <property type="entry name" value="ABC1_TM_dom"/>
</dbReference>
<keyword evidence="3" id="KW-0547">Nucleotide-binding</keyword>
<dbReference type="PROSITE" id="PS50893">
    <property type="entry name" value="ABC_TRANSPORTER_2"/>
    <property type="match status" value="1"/>
</dbReference>
<feature type="transmembrane region" description="Helical" evidence="8">
    <location>
        <begin position="101"/>
        <end position="126"/>
    </location>
</feature>
<feature type="transmembrane region" description="Helical" evidence="8">
    <location>
        <begin position="52"/>
        <end position="74"/>
    </location>
</feature>
<name>A0ABV5BAZ0_9BACL</name>
<evidence type="ECO:0000256" key="1">
    <source>
        <dbReference type="ARBA" id="ARBA00004651"/>
    </source>
</evidence>
<dbReference type="InterPro" id="IPR039421">
    <property type="entry name" value="Type_1_exporter"/>
</dbReference>
<dbReference type="PROSITE" id="PS50929">
    <property type="entry name" value="ABC_TM1F"/>
    <property type="match status" value="1"/>
</dbReference>
<dbReference type="SMART" id="SM00382">
    <property type="entry name" value="AAA"/>
    <property type="match status" value="1"/>
</dbReference>
<organism evidence="11 12">
    <name type="scientific">Paenibacillus terreus</name>
    <dbReference type="NCBI Taxonomy" id="1387834"/>
    <lineage>
        <taxon>Bacteria</taxon>
        <taxon>Bacillati</taxon>
        <taxon>Bacillota</taxon>
        <taxon>Bacilli</taxon>
        <taxon>Bacillales</taxon>
        <taxon>Paenibacillaceae</taxon>
        <taxon>Paenibacillus</taxon>
    </lineage>
</organism>
<evidence type="ECO:0000256" key="7">
    <source>
        <dbReference type="SAM" id="MobiDB-lite"/>
    </source>
</evidence>
<evidence type="ECO:0000256" key="2">
    <source>
        <dbReference type="ARBA" id="ARBA00022692"/>
    </source>
</evidence>
<protein>
    <submittedName>
        <fullName evidence="11">ABC transporter ATP-binding protein</fullName>
    </submittedName>
</protein>
<feature type="domain" description="ABC transporter" evidence="9">
    <location>
        <begin position="378"/>
        <end position="611"/>
    </location>
</feature>
<feature type="transmembrane region" description="Helical" evidence="8">
    <location>
        <begin position="177"/>
        <end position="196"/>
    </location>
</feature>
<accession>A0ABV5BAZ0</accession>
<keyword evidence="12" id="KW-1185">Reference proteome</keyword>
<proteinExistence type="predicted"/>